<organism evidence="2 3">
    <name type="scientific">Rhodopirellula bahusiensis</name>
    <dbReference type="NCBI Taxonomy" id="2014065"/>
    <lineage>
        <taxon>Bacteria</taxon>
        <taxon>Pseudomonadati</taxon>
        <taxon>Planctomycetota</taxon>
        <taxon>Planctomycetia</taxon>
        <taxon>Pirellulales</taxon>
        <taxon>Pirellulaceae</taxon>
        <taxon>Rhodopirellula</taxon>
    </lineage>
</organism>
<feature type="region of interest" description="Disordered" evidence="1">
    <location>
        <begin position="181"/>
        <end position="203"/>
    </location>
</feature>
<evidence type="ECO:0000256" key="1">
    <source>
        <dbReference type="SAM" id="MobiDB-lite"/>
    </source>
</evidence>
<feature type="compositionally biased region" description="Polar residues" evidence="1">
    <location>
        <begin position="188"/>
        <end position="197"/>
    </location>
</feature>
<comment type="caution">
    <text evidence="2">The sequence shown here is derived from an EMBL/GenBank/DDBJ whole genome shotgun (WGS) entry which is preliminary data.</text>
</comment>
<gene>
    <name evidence="2" type="ORF">CEE69_26935</name>
</gene>
<evidence type="ECO:0000313" key="2">
    <source>
        <dbReference type="EMBL" id="PHQ32254.1"/>
    </source>
</evidence>
<protein>
    <submittedName>
        <fullName evidence="2">Uncharacterized protein</fullName>
    </submittedName>
</protein>
<name>A0A2G1VZP8_9BACT</name>
<dbReference type="AlphaFoldDB" id="A0A2G1VZP8"/>
<dbReference type="Proteomes" id="UP000225740">
    <property type="component" value="Unassembled WGS sequence"/>
</dbReference>
<evidence type="ECO:0000313" key="3">
    <source>
        <dbReference type="Proteomes" id="UP000225740"/>
    </source>
</evidence>
<accession>A0A2G1VZP8</accession>
<sequence length="203" mass="22723">MRICVAQEASDDDSFQSQVAKTAVAKFDERLRFLDQKLQEQIALAEKTLRSDLESALSEAVEAKDFAEANRISALLDSKLKAFVEERTKTNPGTDGDEQQIAKLKEKLAELESREQSKPPIDPVVGRWDYSNGNVCDYTQEGFVVLRGKRIGLWAKVENNQYLVAFLRTFADGSSEELMLHPDGKHATSVSSKSSVQLKRIVQ</sequence>
<reference evidence="2 3" key="1">
    <citation type="submission" date="2017-06" db="EMBL/GenBank/DDBJ databases">
        <title>Description of Rhodopirellula bahusiensis sp. nov.</title>
        <authorList>
            <person name="Kizina J."/>
            <person name="Harder J."/>
        </authorList>
    </citation>
    <scope>NUCLEOTIDE SEQUENCE [LARGE SCALE GENOMIC DNA]</scope>
    <source>
        <strain evidence="2 3">SWK21</strain>
    </source>
</reference>
<dbReference type="EMBL" id="NIZW01000030">
    <property type="protein sequence ID" value="PHQ32254.1"/>
    <property type="molecule type" value="Genomic_DNA"/>
</dbReference>
<keyword evidence="3" id="KW-1185">Reference proteome</keyword>
<proteinExistence type="predicted"/>